<feature type="domain" description="Ribbon-helix-helix protein CopG" evidence="1">
    <location>
        <begin position="16"/>
        <end position="51"/>
    </location>
</feature>
<dbReference type="Gene3D" id="1.10.1220.10">
    <property type="entry name" value="Met repressor-like"/>
    <property type="match status" value="1"/>
</dbReference>
<dbReference type="CDD" id="cd22231">
    <property type="entry name" value="RHH_NikR_HicB-like"/>
    <property type="match status" value="1"/>
</dbReference>
<organism evidence="2 3">
    <name type="scientific">Phenylobacterium kunshanense</name>
    <dbReference type="NCBI Taxonomy" id="1445034"/>
    <lineage>
        <taxon>Bacteria</taxon>
        <taxon>Pseudomonadati</taxon>
        <taxon>Pseudomonadota</taxon>
        <taxon>Alphaproteobacteria</taxon>
        <taxon>Caulobacterales</taxon>
        <taxon>Caulobacteraceae</taxon>
        <taxon>Phenylobacterium</taxon>
    </lineage>
</organism>
<gene>
    <name evidence="2" type="ORF">DJ019_02405</name>
</gene>
<dbReference type="Pfam" id="PF01402">
    <property type="entry name" value="RHH_1"/>
    <property type="match status" value="1"/>
</dbReference>
<evidence type="ECO:0000313" key="3">
    <source>
        <dbReference type="Proteomes" id="UP000249524"/>
    </source>
</evidence>
<comment type="caution">
    <text evidence="2">The sequence shown here is derived from an EMBL/GenBank/DDBJ whole genome shotgun (WGS) entry which is preliminary data.</text>
</comment>
<dbReference type="Proteomes" id="UP000249524">
    <property type="component" value="Unassembled WGS sequence"/>
</dbReference>
<proteinExistence type="predicted"/>
<name>A0A328BSA3_9CAUL</name>
<dbReference type="InterPro" id="IPR010985">
    <property type="entry name" value="Ribbon_hlx_hlx"/>
</dbReference>
<accession>A0A328BSA3</accession>
<dbReference type="GO" id="GO:0006355">
    <property type="term" value="P:regulation of DNA-templated transcription"/>
    <property type="evidence" value="ECO:0007669"/>
    <property type="project" value="InterPro"/>
</dbReference>
<sequence length="55" mass="5836">MRGVSRPRPKNLAAPTQVRLPPELQARIDAYAARAGITRSQAIRALIEAGLAGQG</sequence>
<dbReference type="EMBL" id="QFYS01000001">
    <property type="protein sequence ID" value="RAK68886.1"/>
    <property type="molecule type" value="Genomic_DNA"/>
</dbReference>
<protein>
    <recommendedName>
        <fullName evidence="1">Ribbon-helix-helix protein CopG domain-containing protein</fullName>
    </recommendedName>
</protein>
<reference evidence="2 3" key="1">
    <citation type="submission" date="2018-05" db="EMBL/GenBank/DDBJ databases">
        <authorList>
            <person name="Lanie J.A."/>
            <person name="Ng W.-L."/>
            <person name="Kazmierczak K.M."/>
            <person name="Andrzejewski T.M."/>
            <person name="Davidsen T.M."/>
            <person name="Wayne K.J."/>
            <person name="Tettelin H."/>
            <person name="Glass J.I."/>
            <person name="Rusch D."/>
            <person name="Podicherti R."/>
            <person name="Tsui H.-C.T."/>
            <person name="Winkler M.E."/>
        </authorList>
    </citation>
    <scope>NUCLEOTIDE SEQUENCE [LARGE SCALE GENOMIC DNA]</scope>
    <source>
        <strain evidence="2 3">BUT-10</strain>
    </source>
</reference>
<evidence type="ECO:0000313" key="2">
    <source>
        <dbReference type="EMBL" id="RAK68886.1"/>
    </source>
</evidence>
<evidence type="ECO:0000259" key="1">
    <source>
        <dbReference type="Pfam" id="PF01402"/>
    </source>
</evidence>
<dbReference type="AlphaFoldDB" id="A0A328BSA3"/>
<keyword evidence="3" id="KW-1185">Reference proteome</keyword>
<dbReference type="SUPFAM" id="SSF47598">
    <property type="entry name" value="Ribbon-helix-helix"/>
    <property type="match status" value="1"/>
</dbReference>
<dbReference type="RefSeq" id="WP_111274378.1">
    <property type="nucleotide sequence ID" value="NZ_QFYS01000001.1"/>
</dbReference>
<dbReference type="InterPro" id="IPR002145">
    <property type="entry name" value="CopG"/>
</dbReference>
<dbReference type="OrthoDB" id="7452585at2"/>
<dbReference type="InterPro" id="IPR013321">
    <property type="entry name" value="Arc_rbn_hlx_hlx"/>
</dbReference>